<comment type="caution">
    <text evidence="2">The sequence shown here is derived from an EMBL/GenBank/DDBJ whole genome shotgun (WGS) entry which is preliminary data.</text>
</comment>
<keyword evidence="3" id="KW-1185">Reference proteome</keyword>
<evidence type="ECO:0000313" key="3">
    <source>
        <dbReference type="Proteomes" id="UP001424741"/>
    </source>
</evidence>
<reference evidence="2 3" key="1">
    <citation type="submission" date="2024-02" db="EMBL/GenBank/DDBJ databases">
        <title>Rubritalea halochordaticola NBRC 107102.</title>
        <authorList>
            <person name="Ichikawa N."/>
            <person name="Katano-Makiyama Y."/>
            <person name="Hidaka K."/>
        </authorList>
    </citation>
    <scope>NUCLEOTIDE SEQUENCE [LARGE SCALE GENOMIC DNA]</scope>
    <source>
        <strain evidence="2 3">NBRC 107102</strain>
    </source>
</reference>
<gene>
    <name evidence="2" type="ORF">Rhal01_02145</name>
</gene>
<evidence type="ECO:0000256" key="1">
    <source>
        <dbReference type="SAM" id="SignalP"/>
    </source>
</evidence>
<sequence>MPTITKLLLALAVLLHASCVTPEPVRETVCAIHNQPLEMRSGWMMDHPERTDASDDLIGFLGAFDQRQYPHATPFYISQHKYASSARPKPHDYTWCPACQKEYDKDLASYNRMSKAQREARIKARGLEQP</sequence>
<dbReference type="RefSeq" id="WP_346188698.1">
    <property type="nucleotide sequence ID" value="NZ_BAABRL010000006.1"/>
</dbReference>
<keyword evidence="1" id="KW-0732">Signal</keyword>
<dbReference type="Proteomes" id="UP001424741">
    <property type="component" value="Unassembled WGS sequence"/>
</dbReference>
<dbReference type="EMBL" id="BAABRL010000006">
    <property type="protein sequence ID" value="GAA5495964.1"/>
    <property type="molecule type" value="Genomic_DNA"/>
</dbReference>
<accession>A0ABP9V2Y6</accession>
<protein>
    <submittedName>
        <fullName evidence="2">Uncharacterized protein</fullName>
    </submittedName>
</protein>
<feature type="chain" id="PRO_5045510596" evidence="1">
    <location>
        <begin position="23"/>
        <end position="130"/>
    </location>
</feature>
<evidence type="ECO:0000313" key="2">
    <source>
        <dbReference type="EMBL" id="GAA5495964.1"/>
    </source>
</evidence>
<name>A0ABP9V2Y6_9BACT</name>
<organism evidence="2 3">
    <name type="scientific">Rubritalea halochordaticola</name>
    <dbReference type="NCBI Taxonomy" id="714537"/>
    <lineage>
        <taxon>Bacteria</taxon>
        <taxon>Pseudomonadati</taxon>
        <taxon>Verrucomicrobiota</taxon>
        <taxon>Verrucomicrobiia</taxon>
        <taxon>Verrucomicrobiales</taxon>
        <taxon>Rubritaleaceae</taxon>
        <taxon>Rubritalea</taxon>
    </lineage>
</organism>
<proteinExistence type="predicted"/>
<feature type="signal peptide" evidence="1">
    <location>
        <begin position="1"/>
        <end position="22"/>
    </location>
</feature>